<feature type="region of interest" description="Disordered" evidence="1">
    <location>
        <begin position="1"/>
        <end position="20"/>
    </location>
</feature>
<dbReference type="EMBL" id="KQ241833">
    <property type="protein sequence ID" value="KNC83442.1"/>
    <property type="molecule type" value="Genomic_DNA"/>
</dbReference>
<dbReference type="InterPro" id="IPR013087">
    <property type="entry name" value="Znf_C2H2_type"/>
</dbReference>
<keyword evidence="4" id="KW-1185">Reference proteome</keyword>
<evidence type="ECO:0000313" key="4">
    <source>
        <dbReference type="Proteomes" id="UP000054560"/>
    </source>
</evidence>
<feature type="region of interest" description="Disordered" evidence="1">
    <location>
        <begin position="361"/>
        <end position="404"/>
    </location>
</feature>
<feature type="region of interest" description="Disordered" evidence="1">
    <location>
        <begin position="91"/>
        <end position="111"/>
    </location>
</feature>
<gene>
    <name evidence="3" type="ORF">SARC_04307</name>
</gene>
<feature type="compositionally biased region" description="Basic and acidic residues" evidence="1">
    <location>
        <begin position="233"/>
        <end position="242"/>
    </location>
</feature>
<feature type="region of interest" description="Disordered" evidence="1">
    <location>
        <begin position="261"/>
        <end position="302"/>
    </location>
</feature>
<evidence type="ECO:0000259" key="2">
    <source>
        <dbReference type="PROSITE" id="PS00028"/>
    </source>
</evidence>
<proteinExistence type="predicted"/>
<feature type="domain" description="C2H2-type" evidence="2">
    <location>
        <begin position="414"/>
        <end position="437"/>
    </location>
</feature>
<dbReference type="Proteomes" id="UP000054560">
    <property type="component" value="Unassembled WGS sequence"/>
</dbReference>
<dbReference type="RefSeq" id="XP_014157344.1">
    <property type="nucleotide sequence ID" value="XM_014301869.1"/>
</dbReference>
<dbReference type="GeneID" id="25904811"/>
<name>A0A0L0G2T2_9EUKA</name>
<evidence type="ECO:0000256" key="1">
    <source>
        <dbReference type="SAM" id="MobiDB-lite"/>
    </source>
</evidence>
<feature type="compositionally biased region" description="Basic and acidic residues" evidence="1">
    <location>
        <begin position="261"/>
        <end position="273"/>
    </location>
</feature>
<feature type="compositionally biased region" description="Basic and acidic residues" evidence="1">
    <location>
        <begin position="286"/>
        <end position="302"/>
    </location>
</feature>
<feature type="compositionally biased region" description="Basic residues" evidence="1">
    <location>
        <begin position="123"/>
        <end position="144"/>
    </location>
</feature>
<organism evidence="3 4">
    <name type="scientific">Sphaeroforma arctica JP610</name>
    <dbReference type="NCBI Taxonomy" id="667725"/>
    <lineage>
        <taxon>Eukaryota</taxon>
        <taxon>Ichthyosporea</taxon>
        <taxon>Ichthyophonida</taxon>
        <taxon>Sphaeroforma</taxon>
    </lineage>
</organism>
<feature type="region of interest" description="Disordered" evidence="1">
    <location>
        <begin position="123"/>
        <end position="196"/>
    </location>
</feature>
<reference evidence="3 4" key="1">
    <citation type="submission" date="2011-02" db="EMBL/GenBank/DDBJ databases">
        <title>The Genome Sequence of Sphaeroforma arctica JP610.</title>
        <authorList>
            <consortium name="The Broad Institute Genome Sequencing Platform"/>
            <person name="Russ C."/>
            <person name="Cuomo C."/>
            <person name="Young S.K."/>
            <person name="Zeng Q."/>
            <person name="Gargeya S."/>
            <person name="Alvarado L."/>
            <person name="Berlin A."/>
            <person name="Chapman S.B."/>
            <person name="Chen Z."/>
            <person name="Freedman E."/>
            <person name="Gellesch M."/>
            <person name="Goldberg J."/>
            <person name="Griggs A."/>
            <person name="Gujja S."/>
            <person name="Heilman E."/>
            <person name="Heiman D."/>
            <person name="Howarth C."/>
            <person name="Mehta T."/>
            <person name="Neiman D."/>
            <person name="Pearson M."/>
            <person name="Roberts A."/>
            <person name="Saif S."/>
            <person name="Shea T."/>
            <person name="Shenoy N."/>
            <person name="Sisk P."/>
            <person name="Stolte C."/>
            <person name="Sykes S."/>
            <person name="White J."/>
            <person name="Yandava C."/>
            <person name="Burger G."/>
            <person name="Gray M.W."/>
            <person name="Holland P.W.H."/>
            <person name="King N."/>
            <person name="Lang F.B.F."/>
            <person name="Roger A.J."/>
            <person name="Ruiz-Trillo I."/>
            <person name="Haas B."/>
            <person name="Nusbaum C."/>
            <person name="Birren B."/>
        </authorList>
    </citation>
    <scope>NUCLEOTIDE SEQUENCE [LARGE SCALE GENOMIC DNA]</scope>
    <source>
        <strain evidence="3 4">JP610</strain>
    </source>
</reference>
<dbReference type="PROSITE" id="PS00028">
    <property type="entry name" value="ZINC_FINGER_C2H2_1"/>
    <property type="match status" value="1"/>
</dbReference>
<feature type="region of interest" description="Disordered" evidence="1">
    <location>
        <begin position="211"/>
        <end position="242"/>
    </location>
</feature>
<dbReference type="AlphaFoldDB" id="A0A0L0G2T2"/>
<evidence type="ECO:0000313" key="3">
    <source>
        <dbReference type="EMBL" id="KNC83442.1"/>
    </source>
</evidence>
<protein>
    <recommendedName>
        <fullName evidence="2">C2H2-type domain-containing protein</fullName>
    </recommendedName>
</protein>
<accession>A0A0L0G2T2</accession>
<sequence length="481" mass="53327">MMAPMDPAHTHTRTSRNTTCITTGVNTSDVRITRKFSPRVCQVQPVVSEETVSVRKGTGALSPLKMILEHKYLGINTSGGGRRKAHIDDGIRPMDLDEDTSAGSVGKVGAEGKACDRKVVKPHPHKRRANPHKRVLRSRKRRVVQPKTTQTPEHAQEGTHLGTHAQVSTHEVPTRGQKRRRMTVTEGGDSDNTSEVCRRISRLTMSQLLTYEGGTGPKKRSLIGLKDNTPATEQKKRNLREPKTSTLERHDIMNTNYDTKEHKHNTRESKHAVPDGGRVASYSKQSAREERHHTREKKTDARDHLHNAQDVLQATRENASNTNKCSHAQDVLQATRESAGNTHKCSRSSRKCRIIAQAVGSGAVEEVGVPRDRKPSNTQSRSASKENSMRDSTGPPTARACSHDNGEGFMTVVCAYEGCRRKFGTQSARAEHVRKDHRHELTVRGVADRSPHQETESLVSEPSLYQKLNMTAGGTNIPVLV</sequence>